<dbReference type="AlphaFoldDB" id="A0A161KEX5"/>
<feature type="transmembrane region" description="Helical" evidence="2">
    <location>
        <begin position="7"/>
        <end position="25"/>
    </location>
</feature>
<reference evidence="4" key="1">
    <citation type="submission" date="2016-01" db="EMBL/GenBank/DDBJ databases">
        <authorList>
            <person name="Vorgias C.E."/>
        </authorList>
    </citation>
    <scope>NUCLEOTIDE SEQUENCE [LARGE SCALE GENOMIC DNA]</scope>
</reference>
<evidence type="ECO:0000313" key="4">
    <source>
        <dbReference type="Proteomes" id="UP000093069"/>
    </source>
</evidence>
<gene>
    <name evidence="3" type="ORF">CHITON_1993</name>
</gene>
<feature type="region of interest" description="Disordered" evidence="1">
    <location>
        <begin position="34"/>
        <end position="53"/>
    </location>
</feature>
<dbReference type="EMBL" id="LN999010">
    <property type="protein sequence ID" value="CUX78772.1"/>
    <property type="molecule type" value="Genomic_DNA"/>
</dbReference>
<dbReference type="KEGG" id="tch:CHITON_1993"/>
<accession>A0A161KEX5</accession>
<proteinExistence type="predicted"/>
<evidence type="ECO:0000256" key="1">
    <source>
        <dbReference type="SAM" id="MobiDB-lite"/>
    </source>
</evidence>
<evidence type="ECO:0000313" key="3">
    <source>
        <dbReference type="EMBL" id="CUX78772.1"/>
    </source>
</evidence>
<organism evidence="3 4">
    <name type="scientific">Thermococcus chitonophagus</name>
    <dbReference type="NCBI Taxonomy" id="54262"/>
    <lineage>
        <taxon>Archaea</taxon>
        <taxon>Methanobacteriati</taxon>
        <taxon>Methanobacteriota</taxon>
        <taxon>Thermococci</taxon>
        <taxon>Thermococcales</taxon>
        <taxon>Thermococcaceae</taxon>
        <taxon>Thermococcus</taxon>
    </lineage>
</organism>
<protein>
    <submittedName>
        <fullName evidence="3">Uncharacterized protein</fullName>
    </submittedName>
</protein>
<sequence>MVSRKIIFVPIFLFLFFSLAGYLVVNLGENSSRTPISGENTSTTKAPRPQSLSEKCPIETVSEIKITPKRVSYANGFLVLSNGTITIFRGDKKYRVCYPTAYPLEWGFIGINDSKLYAYTYSGEPLWNYTLNSTKFGIAVTPNYLFLLIPADEDPQGTNVLYIFGKTGLLAEHSFPNIYYPLRCFFLKSRGNYTLLLLDHPQADGSAGMGRVIVFKGEKIAFEKTFTFRDSIEDPVYCVGDISPTGMAAFGLYHGVGILDLNSTIRYFEFPPYGVDDVAIVGDRVFALVSRETPSFYVVRDLVMIDKAPTFIMKNLSKRAELFSSGELLLVTDPWKEKAYIFSPTGKLQRTIEYHQEIVVEGEKLLLCSVKGCTPIG</sequence>
<keyword evidence="2" id="KW-0472">Membrane</keyword>
<keyword evidence="2" id="KW-0812">Transmembrane</keyword>
<name>A0A161KEX5_9EURY</name>
<evidence type="ECO:0000256" key="2">
    <source>
        <dbReference type="SAM" id="Phobius"/>
    </source>
</evidence>
<dbReference type="STRING" id="54262.CHITON_1993"/>
<dbReference type="Proteomes" id="UP000093069">
    <property type="component" value="Chromosome I"/>
</dbReference>
<keyword evidence="2" id="KW-1133">Transmembrane helix</keyword>